<feature type="region of interest" description="Disordered" evidence="1">
    <location>
        <begin position="595"/>
        <end position="629"/>
    </location>
</feature>
<keyword evidence="2" id="KW-0472">Membrane</keyword>
<feature type="region of interest" description="Disordered" evidence="1">
    <location>
        <begin position="442"/>
        <end position="513"/>
    </location>
</feature>
<name>K2MU42_TRYCR</name>
<feature type="transmembrane region" description="Helical" evidence="2">
    <location>
        <begin position="58"/>
        <end position="75"/>
    </location>
</feature>
<feature type="region of interest" description="Disordered" evidence="1">
    <location>
        <begin position="301"/>
        <end position="321"/>
    </location>
</feature>
<feature type="compositionally biased region" description="Basic and acidic residues" evidence="1">
    <location>
        <begin position="411"/>
        <end position="423"/>
    </location>
</feature>
<reference evidence="3 4" key="1">
    <citation type="journal article" date="2012" name="BMC Genomics">
        <title>Comparative genomic analysis of human infective Trypanosoma cruzi lineages with the bat-restricted subspecies T. cruzi marinkellei.</title>
        <authorList>
            <person name="Franzen O."/>
            <person name="Talavera-Lopez C."/>
            <person name="Ochaya S."/>
            <person name="Butler C.E."/>
            <person name="Messenger L.A."/>
            <person name="Lewis M.D."/>
            <person name="Llewellyn M.S."/>
            <person name="Marinkelle C.J."/>
            <person name="Tyler K.M."/>
            <person name="Miles M.A."/>
            <person name="Andersson B."/>
        </authorList>
    </citation>
    <scope>NUCLEOTIDE SEQUENCE [LARGE SCALE GENOMIC DNA]</scope>
    <source>
        <strain evidence="3 4">B7</strain>
    </source>
</reference>
<feature type="compositionally biased region" description="Basic and acidic residues" evidence="1">
    <location>
        <begin position="923"/>
        <end position="944"/>
    </location>
</feature>
<feature type="region of interest" description="Disordered" evidence="1">
    <location>
        <begin position="98"/>
        <end position="140"/>
    </location>
</feature>
<feature type="compositionally biased region" description="Acidic residues" evidence="1">
    <location>
        <begin position="310"/>
        <end position="321"/>
    </location>
</feature>
<evidence type="ECO:0000313" key="4">
    <source>
        <dbReference type="Proteomes" id="UP000007350"/>
    </source>
</evidence>
<evidence type="ECO:0000256" key="1">
    <source>
        <dbReference type="SAM" id="MobiDB-lite"/>
    </source>
</evidence>
<feature type="compositionally biased region" description="Basic and acidic residues" evidence="1">
    <location>
        <begin position="900"/>
        <end position="910"/>
    </location>
</feature>
<protein>
    <submittedName>
        <fullName evidence="3">Uncharacterized protein</fullName>
    </submittedName>
</protein>
<evidence type="ECO:0000313" key="3">
    <source>
        <dbReference type="EMBL" id="EKF38783.1"/>
    </source>
</evidence>
<keyword evidence="2" id="KW-0812">Transmembrane</keyword>
<feature type="region of interest" description="Disordered" evidence="1">
    <location>
        <begin position="401"/>
        <end position="428"/>
    </location>
</feature>
<evidence type="ECO:0000256" key="2">
    <source>
        <dbReference type="SAM" id="Phobius"/>
    </source>
</evidence>
<accession>K2MU42</accession>
<comment type="caution">
    <text evidence="3">The sequence shown here is derived from an EMBL/GenBank/DDBJ whole genome shotgun (WGS) entry which is preliminary data.</text>
</comment>
<feature type="compositionally biased region" description="Basic and acidic residues" evidence="1">
    <location>
        <begin position="123"/>
        <end position="134"/>
    </location>
</feature>
<dbReference type="Proteomes" id="UP000007350">
    <property type="component" value="Unassembled WGS sequence"/>
</dbReference>
<dbReference type="EMBL" id="AHKC01005000">
    <property type="protein sequence ID" value="EKF38783.1"/>
    <property type="molecule type" value="Genomic_DNA"/>
</dbReference>
<feature type="region of interest" description="Disordered" evidence="1">
    <location>
        <begin position="898"/>
        <end position="949"/>
    </location>
</feature>
<feature type="compositionally biased region" description="Basic and acidic residues" evidence="1">
    <location>
        <begin position="477"/>
        <end position="489"/>
    </location>
</feature>
<dbReference type="OrthoDB" id="252922at2759"/>
<proteinExistence type="predicted"/>
<feature type="region of interest" description="Disordered" evidence="1">
    <location>
        <begin position="206"/>
        <end position="254"/>
    </location>
</feature>
<sequence length="1037" mass="116299">MLNTCGWMCTDILCVCVCLRIALSFFFFCFGCRCCCCFCCSEFFVPFVSFLNCLLREMYTWIIIHIINIYLYIIYRGRERESVCVCVAERVGGKELTMSSDNKGKKSGSSHVRPVISSGGFGRLHEDGAARGEDGSTPQITDADDFVGALAVFEREIRGLAEKLADERHSRDNEASSVLQTAHDALVVERDGEQRSFSTMAELGGRMETRATTRSPPSAVARKSVRPPPPTPSIRAPSVKNGAGDKRKATNPSHDASCVRAVALDVWATLGFFSLPPFGADLPAEWAGGHTWRSLRSDMTEFSAPSVERSDEEEEGEENEESIFGFVEALVRYYQREMTAMGGVSGNAEEPLSEEMLRNGLWQVVFNALFYCVTVPSSDLSLTSRDLESLSCGVEDRYDDAYTSSSSSLSSEKKEGRGGKAQEGENTGCRCLPTKLHWSTRAASKGMNKNRLHEQQERSGCGLERRLGHATPRGSRRHAELDEVVEEGRQSSFSSSKRGELVDGRRRRSTPFGDRLAVPPTIKLWYFVVRTFARLGYRRDAFYVQTPLRGSIHELLLSLLWLTKEYRLVAVAEYVQLQSMYGFLLQQGPVIHDGSSHSNEHHCNPNDDGFGRGAEKGYVSSAQPQDPEGESLLRCFPAAVPWPPASFVEKEHIAHRLEQIRQILPTLLDEKNAPMMRLPDLTRRLLSMRHLITLSMNRLECALHQRTEQTVSLGLHSVLDAQLCHPTHHGVYRQLCGGLQHLLGMEARVRETTQQLFHLGSLVARAVGLEEASLRQQRLHATALKALEDDEMTWWQPSQDGEGESEACARGNLSDVLVRFRATGAREHLTDLWASLRRRAQVGGGRRGSLHGTREHITESAAMQAQLEEKVRQNMETHYALHAALKAELLKWQFSRAKKKQDVDDERGKDDDSDGNRFALTNGEERGKILHAPRGLDNRSGDAHLKKKQMKVRPPFVSFDLVTNHISPHRPQATAVGQPAENATTSACLEIERLQEALYALDQQEEYREKCAEERRLQQDAVQLLHQQGLRVVHRRR</sequence>
<feature type="compositionally biased region" description="Basic and acidic residues" evidence="1">
    <location>
        <begin position="595"/>
        <end position="615"/>
    </location>
</feature>
<dbReference type="AlphaFoldDB" id="K2MU42"/>
<gene>
    <name evidence="3" type="ORF">MOQ_001003</name>
</gene>
<keyword evidence="4" id="KW-1185">Reference proteome</keyword>
<keyword evidence="2" id="KW-1133">Transmembrane helix</keyword>
<feature type="compositionally biased region" description="Basic and acidic residues" evidence="1">
    <location>
        <begin position="451"/>
        <end position="467"/>
    </location>
</feature>
<organism evidence="3 4">
    <name type="scientific">Trypanosoma cruzi marinkellei</name>
    <dbReference type="NCBI Taxonomy" id="85056"/>
    <lineage>
        <taxon>Eukaryota</taxon>
        <taxon>Discoba</taxon>
        <taxon>Euglenozoa</taxon>
        <taxon>Kinetoplastea</taxon>
        <taxon>Metakinetoplastina</taxon>
        <taxon>Trypanosomatida</taxon>
        <taxon>Trypanosomatidae</taxon>
        <taxon>Trypanosoma</taxon>
        <taxon>Schizotrypanum</taxon>
    </lineage>
</organism>